<sequence>EIVTIKCLQLGFYICLSLSCNGSHLTSAAIKHHCKLSLAQKDQKRISQIERDNERLMENLAAIQRGPASVDCWNIDFQRSNKKNKKIMAITVENQALLKRITDCKPTYDRKKFEIEWQACKYLQGVLRFLLIQETLGHFFSFLE</sequence>
<dbReference type="PANTHER" id="PTHR33768">
    <property type="entry name" value="MIP11318P"/>
    <property type="match status" value="1"/>
</dbReference>
<dbReference type="Ensembl" id="ENSCJPT00005033436.1">
    <property type="protein sequence ID" value="ENSCJPP00005024550.1"/>
    <property type="gene ID" value="ENSCJPG00005019338.1"/>
</dbReference>
<dbReference type="Proteomes" id="UP000694412">
    <property type="component" value="Chromosome 27"/>
</dbReference>
<protein>
    <submittedName>
        <fullName evidence="3">CFAP97 domain containing 1</fullName>
    </submittedName>
</protein>
<dbReference type="InterPro" id="IPR029488">
    <property type="entry name" value="Hmw/CFAP97"/>
</dbReference>
<dbReference type="PANTHER" id="PTHR33768:SF5">
    <property type="entry name" value="SPERM AXONEMAL MAINTENANCE PROTEIN CFAP97D1"/>
    <property type="match status" value="1"/>
</dbReference>
<proteinExistence type="inferred from homology"/>
<dbReference type="GO" id="GO:0007288">
    <property type="term" value="P:sperm axoneme assembly"/>
    <property type="evidence" value="ECO:0007669"/>
    <property type="project" value="Ensembl"/>
</dbReference>
<reference evidence="3" key="1">
    <citation type="submission" date="2015-11" db="EMBL/GenBank/DDBJ databases">
        <authorList>
            <consortium name="International Coturnix japonica Genome Analysis Consortium"/>
            <person name="Warren W."/>
            <person name="Burt D.W."/>
            <person name="Antin P.B."/>
            <person name="Lanford R."/>
            <person name="Gros J."/>
            <person name="Wilson R.K."/>
        </authorList>
    </citation>
    <scope>NUCLEOTIDE SEQUENCE [LARGE SCALE GENOMIC DNA]</scope>
</reference>
<reference evidence="3" key="2">
    <citation type="submission" date="2025-08" db="UniProtKB">
        <authorList>
            <consortium name="Ensembl"/>
        </authorList>
    </citation>
    <scope>IDENTIFICATION</scope>
</reference>
<gene>
    <name evidence="3" type="primary">CFAP97D1</name>
</gene>
<keyword evidence="4" id="KW-1185">Reference proteome</keyword>
<evidence type="ECO:0000313" key="4">
    <source>
        <dbReference type="Proteomes" id="UP000694412"/>
    </source>
</evidence>
<evidence type="ECO:0000256" key="2">
    <source>
        <dbReference type="SAM" id="Coils"/>
    </source>
</evidence>
<comment type="similarity">
    <text evidence="1">Belongs to the CFAP97 family.</text>
</comment>
<keyword evidence="2" id="KW-0175">Coiled coil</keyword>
<evidence type="ECO:0000313" key="3">
    <source>
        <dbReference type="Ensembl" id="ENSCJPP00005024550.1"/>
    </source>
</evidence>
<dbReference type="AlphaFoldDB" id="A0A8C2UBJ5"/>
<accession>A0A8C2UBJ5</accession>
<name>A0A8C2UBJ5_COTJA</name>
<dbReference type="GeneTree" id="ENSGT00390000018148"/>
<feature type="coiled-coil region" evidence="2">
    <location>
        <begin position="39"/>
        <end position="66"/>
    </location>
</feature>
<reference evidence="3" key="3">
    <citation type="submission" date="2025-09" db="UniProtKB">
        <authorList>
            <consortium name="Ensembl"/>
        </authorList>
    </citation>
    <scope>IDENTIFICATION</scope>
</reference>
<dbReference type="Pfam" id="PF13879">
    <property type="entry name" value="Hmw_CFAP97"/>
    <property type="match status" value="1"/>
</dbReference>
<organism evidence="3 4">
    <name type="scientific">Coturnix japonica</name>
    <name type="common">Japanese quail</name>
    <name type="synonym">Coturnix coturnix japonica</name>
    <dbReference type="NCBI Taxonomy" id="93934"/>
    <lineage>
        <taxon>Eukaryota</taxon>
        <taxon>Metazoa</taxon>
        <taxon>Chordata</taxon>
        <taxon>Craniata</taxon>
        <taxon>Vertebrata</taxon>
        <taxon>Euteleostomi</taxon>
        <taxon>Archelosauria</taxon>
        <taxon>Archosauria</taxon>
        <taxon>Dinosauria</taxon>
        <taxon>Saurischia</taxon>
        <taxon>Theropoda</taxon>
        <taxon>Coelurosauria</taxon>
        <taxon>Aves</taxon>
        <taxon>Neognathae</taxon>
        <taxon>Galloanserae</taxon>
        <taxon>Galliformes</taxon>
        <taxon>Phasianidae</taxon>
        <taxon>Perdicinae</taxon>
        <taxon>Coturnix</taxon>
    </lineage>
</organism>
<evidence type="ECO:0000256" key="1">
    <source>
        <dbReference type="ARBA" id="ARBA00008315"/>
    </source>
</evidence>
<dbReference type="InterPro" id="IPR038792">
    <property type="entry name" value="CFAP97D1/2"/>
</dbReference>